<keyword evidence="1" id="KW-0732">Signal</keyword>
<organism evidence="2 3">
    <name type="scientific">Flavobacterium ginsengiterrae</name>
    <dbReference type="NCBI Taxonomy" id="871695"/>
    <lineage>
        <taxon>Bacteria</taxon>
        <taxon>Pseudomonadati</taxon>
        <taxon>Bacteroidota</taxon>
        <taxon>Flavobacteriia</taxon>
        <taxon>Flavobacteriales</taxon>
        <taxon>Flavobacteriaceae</taxon>
        <taxon>Flavobacterium</taxon>
    </lineage>
</organism>
<keyword evidence="3" id="KW-1185">Reference proteome</keyword>
<feature type="signal peptide" evidence="1">
    <location>
        <begin position="1"/>
        <end position="20"/>
    </location>
</feature>
<comment type="caution">
    <text evidence="2">The sequence shown here is derived from an EMBL/GenBank/DDBJ whole genome shotgun (WGS) entry which is preliminary data.</text>
</comment>
<dbReference type="PROSITE" id="PS51257">
    <property type="entry name" value="PROKAR_LIPOPROTEIN"/>
    <property type="match status" value="1"/>
</dbReference>
<protein>
    <submittedName>
        <fullName evidence="2">Uncharacterized protein</fullName>
    </submittedName>
</protein>
<evidence type="ECO:0000313" key="3">
    <source>
        <dbReference type="Proteomes" id="UP001500748"/>
    </source>
</evidence>
<feature type="chain" id="PRO_5045785540" evidence="1">
    <location>
        <begin position="21"/>
        <end position="156"/>
    </location>
</feature>
<dbReference type="EMBL" id="BAABDU010000004">
    <property type="protein sequence ID" value="GAA3773754.1"/>
    <property type="molecule type" value="Genomic_DNA"/>
</dbReference>
<sequence>MKNLKIITFLIFVFILTASCESTKTALFDQYSYQKTTELKVQTSKIIDKAITPYENNKTEVEALILEMEKLTEYEKNKPNNEITFAMWQILSDKEKNLLAGFFKHWQTKETLSPYFVDESKKQILNAFDLLIQYEINKDKESKEQLLELINLTSLN</sequence>
<proteinExistence type="predicted"/>
<evidence type="ECO:0000256" key="1">
    <source>
        <dbReference type="SAM" id="SignalP"/>
    </source>
</evidence>
<name>A0ABP7GTL2_9FLAO</name>
<accession>A0ABP7GTL2</accession>
<gene>
    <name evidence="2" type="ORF">GCM10022423_30500</name>
</gene>
<dbReference type="Proteomes" id="UP001500748">
    <property type="component" value="Unassembled WGS sequence"/>
</dbReference>
<reference evidence="3" key="1">
    <citation type="journal article" date="2019" name="Int. J. Syst. Evol. Microbiol.">
        <title>The Global Catalogue of Microorganisms (GCM) 10K type strain sequencing project: providing services to taxonomists for standard genome sequencing and annotation.</title>
        <authorList>
            <consortium name="The Broad Institute Genomics Platform"/>
            <consortium name="The Broad Institute Genome Sequencing Center for Infectious Disease"/>
            <person name="Wu L."/>
            <person name="Ma J."/>
        </authorList>
    </citation>
    <scope>NUCLEOTIDE SEQUENCE [LARGE SCALE GENOMIC DNA]</scope>
    <source>
        <strain evidence="3">JCM 17337</strain>
    </source>
</reference>
<dbReference type="RefSeq" id="WP_345145466.1">
    <property type="nucleotide sequence ID" value="NZ_BAABDU010000004.1"/>
</dbReference>
<evidence type="ECO:0000313" key="2">
    <source>
        <dbReference type="EMBL" id="GAA3773754.1"/>
    </source>
</evidence>